<evidence type="ECO:0000313" key="3">
    <source>
        <dbReference type="EMBL" id="RGN50995.1"/>
    </source>
</evidence>
<evidence type="ECO:0000313" key="2">
    <source>
        <dbReference type="EMBL" id="MTU30143.1"/>
    </source>
</evidence>
<dbReference type="Proteomes" id="UP000261088">
    <property type="component" value="Unassembled WGS sequence"/>
</dbReference>
<comment type="caution">
    <text evidence="4">The sequence shown here is derived from an EMBL/GenBank/DDBJ whole genome shotgun (WGS) entry which is preliminary data.</text>
</comment>
<dbReference type="Proteomes" id="UP000283732">
    <property type="component" value="Unassembled WGS sequence"/>
</dbReference>
<evidence type="ECO:0000313" key="6">
    <source>
        <dbReference type="Proteomes" id="UP000261088"/>
    </source>
</evidence>
<dbReference type="Proteomes" id="UP000437446">
    <property type="component" value="Unassembled WGS sequence"/>
</dbReference>
<keyword evidence="1" id="KW-1133">Transmembrane helix</keyword>
<reference evidence="6 7" key="1">
    <citation type="submission" date="2018-08" db="EMBL/GenBank/DDBJ databases">
        <title>A genome reference for cultivated species of the human gut microbiota.</title>
        <authorList>
            <person name="Zou Y."/>
            <person name="Xue W."/>
            <person name="Luo G."/>
        </authorList>
    </citation>
    <scope>NUCLEOTIDE SEQUENCE [LARGE SCALE GENOMIC DNA]</scope>
    <source>
        <strain evidence="5 7">AM16-50</strain>
        <strain evidence="4 8">AM50-15</strain>
        <strain evidence="3 6">OM05-11AA</strain>
    </source>
</reference>
<dbReference type="Proteomes" id="UP000285173">
    <property type="component" value="Unassembled WGS sequence"/>
</dbReference>
<dbReference type="EMBL" id="QRKC01000006">
    <property type="protein sequence ID" value="RHH76151.1"/>
    <property type="molecule type" value="Genomic_DNA"/>
</dbReference>
<evidence type="ECO:0000313" key="8">
    <source>
        <dbReference type="Proteomes" id="UP000285173"/>
    </source>
</evidence>
<evidence type="ECO:0000313" key="7">
    <source>
        <dbReference type="Proteomes" id="UP000283732"/>
    </source>
</evidence>
<proteinExistence type="predicted"/>
<dbReference type="EMBL" id="WNCR01000006">
    <property type="protein sequence ID" value="MTU30143.1"/>
    <property type="molecule type" value="Genomic_DNA"/>
</dbReference>
<feature type="transmembrane region" description="Helical" evidence="1">
    <location>
        <begin position="33"/>
        <end position="54"/>
    </location>
</feature>
<dbReference type="EMBL" id="QSEF01000005">
    <property type="protein sequence ID" value="RGZ49982.1"/>
    <property type="molecule type" value="Genomic_DNA"/>
</dbReference>
<reference evidence="2 9" key="2">
    <citation type="journal article" date="2019" name="Nat. Med.">
        <title>A library of human gut bacterial isolates paired with longitudinal multiomics data enables mechanistic microbiome research.</title>
        <authorList>
            <person name="Poyet M."/>
            <person name="Groussin M."/>
            <person name="Gibbons S.M."/>
            <person name="Avila-Pacheco J."/>
            <person name="Jiang X."/>
            <person name="Kearney S.M."/>
            <person name="Perrotta A.R."/>
            <person name="Berdy B."/>
            <person name="Zhao S."/>
            <person name="Lieberman T.D."/>
            <person name="Swanson P.K."/>
            <person name="Smith M."/>
            <person name="Roesemann S."/>
            <person name="Alexander J.E."/>
            <person name="Rich S.A."/>
            <person name="Livny J."/>
            <person name="Vlamakis H."/>
            <person name="Clish C."/>
            <person name="Bullock K."/>
            <person name="Deik A."/>
            <person name="Scott J."/>
            <person name="Pierce K.A."/>
            <person name="Xavier R.J."/>
            <person name="Alm E.J."/>
        </authorList>
    </citation>
    <scope>NUCLEOTIDE SEQUENCE [LARGE SCALE GENOMIC DNA]</scope>
    <source>
        <strain evidence="2 9">BIOML-A25</strain>
    </source>
</reference>
<dbReference type="EMBL" id="QSUP01000013">
    <property type="protein sequence ID" value="RGN50995.1"/>
    <property type="molecule type" value="Genomic_DNA"/>
</dbReference>
<evidence type="ECO:0000313" key="5">
    <source>
        <dbReference type="EMBL" id="RHH76151.1"/>
    </source>
</evidence>
<gene>
    <name evidence="5" type="ORF">DW191_13375</name>
    <name evidence="4" type="ORF">DW986_04330</name>
    <name evidence="3" type="ORF">DXB61_11745</name>
    <name evidence="2" type="ORF">GMD66_13185</name>
</gene>
<name>A0A3R6KEU8_9BACT</name>
<evidence type="ECO:0000313" key="9">
    <source>
        <dbReference type="Proteomes" id="UP000437446"/>
    </source>
</evidence>
<accession>A0A3R6KEU8</accession>
<dbReference type="AlphaFoldDB" id="A0A3R6KEU8"/>
<organism evidence="4 8">
    <name type="scientific">Parabacteroides merdae</name>
    <dbReference type="NCBI Taxonomy" id="46503"/>
    <lineage>
        <taxon>Bacteria</taxon>
        <taxon>Pseudomonadati</taxon>
        <taxon>Bacteroidota</taxon>
        <taxon>Bacteroidia</taxon>
        <taxon>Bacteroidales</taxon>
        <taxon>Tannerellaceae</taxon>
        <taxon>Parabacteroides</taxon>
    </lineage>
</organism>
<sequence length="65" mass="7637">MIHYVFCLDLAKLNRANGIITIRTKKYIKKSRNFIPGLSFTSYLILFVIIRQFVRISVFVPVQTM</sequence>
<keyword evidence="1" id="KW-0472">Membrane</keyword>
<protein>
    <submittedName>
        <fullName evidence="4">Uncharacterized protein</fullName>
    </submittedName>
</protein>
<evidence type="ECO:0000313" key="4">
    <source>
        <dbReference type="EMBL" id="RGZ49982.1"/>
    </source>
</evidence>
<keyword evidence="1" id="KW-0812">Transmembrane</keyword>
<evidence type="ECO:0000256" key="1">
    <source>
        <dbReference type="SAM" id="Phobius"/>
    </source>
</evidence>